<dbReference type="PANTHER" id="PTHR36115">
    <property type="entry name" value="PROLINE-RICH ANTIGEN HOMOLOG-RELATED"/>
    <property type="match status" value="1"/>
</dbReference>
<keyword evidence="4 6" id="KW-1133">Transmembrane helix</keyword>
<accession>A0A1M5RKA1</accession>
<evidence type="ECO:0000256" key="5">
    <source>
        <dbReference type="ARBA" id="ARBA00023136"/>
    </source>
</evidence>
<evidence type="ECO:0000256" key="2">
    <source>
        <dbReference type="ARBA" id="ARBA00022475"/>
    </source>
</evidence>
<dbReference type="EMBL" id="FQXG01000002">
    <property type="protein sequence ID" value="SHH26253.1"/>
    <property type="molecule type" value="Genomic_DNA"/>
</dbReference>
<dbReference type="Proteomes" id="UP000184268">
    <property type="component" value="Unassembled WGS sequence"/>
</dbReference>
<keyword evidence="3 6" id="KW-0812">Transmembrane</keyword>
<dbReference type="PANTHER" id="PTHR36115:SF4">
    <property type="entry name" value="MEMBRANE PROTEIN"/>
    <property type="match status" value="1"/>
</dbReference>
<evidence type="ECO:0000256" key="4">
    <source>
        <dbReference type="ARBA" id="ARBA00022989"/>
    </source>
</evidence>
<dbReference type="STRING" id="299255.SAMN02745129_1643"/>
<proteinExistence type="predicted"/>
<organism evidence="8 9">
    <name type="scientific">Ferrimonas marina</name>
    <dbReference type="NCBI Taxonomy" id="299255"/>
    <lineage>
        <taxon>Bacteria</taxon>
        <taxon>Pseudomonadati</taxon>
        <taxon>Pseudomonadota</taxon>
        <taxon>Gammaproteobacteria</taxon>
        <taxon>Alteromonadales</taxon>
        <taxon>Ferrimonadaceae</taxon>
        <taxon>Ferrimonas</taxon>
    </lineage>
</organism>
<feature type="domain" description="RDD" evidence="7">
    <location>
        <begin position="59"/>
        <end position="198"/>
    </location>
</feature>
<evidence type="ECO:0000256" key="6">
    <source>
        <dbReference type="SAM" id="Phobius"/>
    </source>
</evidence>
<dbReference type="AlphaFoldDB" id="A0A1M5RKA1"/>
<feature type="transmembrane region" description="Helical" evidence="6">
    <location>
        <begin position="65"/>
        <end position="95"/>
    </location>
</feature>
<dbReference type="InterPro" id="IPR051791">
    <property type="entry name" value="Pra-immunoreactive"/>
</dbReference>
<dbReference type="OrthoDB" id="8612316at2"/>
<dbReference type="RefSeq" id="WP_067657296.1">
    <property type="nucleotide sequence ID" value="NZ_FQXG01000002.1"/>
</dbReference>
<dbReference type="InterPro" id="IPR010432">
    <property type="entry name" value="RDD"/>
</dbReference>
<name>A0A1M5RKA1_9GAMM</name>
<reference evidence="8 9" key="1">
    <citation type="submission" date="2016-11" db="EMBL/GenBank/DDBJ databases">
        <authorList>
            <person name="Jaros S."/>
            <person name="Januszkiewicz K."/>
            <person name="Wedrychowicz H."/>
        </authorList>
    </citation>
    <scope>NUCLEOTIDE SEQUENCE [LARGE SCALE GENOMIC DNA]</scope>
    <source>
        <strain evidence="8 9">DSM 16917</strain>
    </source>
</reference>
<evidence type="ECO:0000259" key="7">
    <source>
        <dbReference type="Pfam" id="PF06271"/>
    </source>
</evidence>
<keyword evidence="5 6" id="KW-0472">Membrane</keyword>
<feature type="transmembrane region" description="Helical" evidence="6">
    <location>
        <begin position="101"/>
        <end position="125"/>
    </location>
</feature>
<evidence type="ECO:0000313" key="8">
    <source>
        <dbReference type="EMBL" id="SHH26253.1"/>
    </source>
</evidence>
<dbReference type="GO" id="GO:0005886">
    <property type="term" value="C:plasma membrane"/>
    <property type="evidence" value="ECO:0007669"/>
    <property type="project" value="UniProtKB-SubCell"/>
</dbReference>
<sequence>MDKEIDFSHYSLDDLYSSAESIDRTAFPERAKRIDMLIAEKEQSLPSLESKSSLIGERATRLDRFFAALVDFIIAMIITMIILFGEFLLLGIPAIESSTKVILIETIYTLILGLAIQLTVHGYFLHQYGQTIGKRLLSIRIENLDGTQASFRKIVFVRMLPMHLLTIIQPIGQLIAGIINPLMIFGKQRRCLHDYIAKTKVCYTSTKN</sequence>
<evidence type="ECO:0000313" key="9">
    <source>
        <dbReference type="Proteomes" id="UP000184268"/>
    </source>
</evidence>
<dbReference type="Pfam" id="PF06271">
    <property type="entry name" value="RDD"/>
    <property type="match status" value="1"/>
</dbReference>
<evidence type="ECO:0000256" key="1">
    <source>
        <dbReference type="ARBA" id="ARBA00004651"/>
    </source>
</evidence>
<protein>
    <submittedName>
        <fullName evidence="8">Uncharacterized membrane protein YckC, RDD family</fullName>
    </submittedName>
</protein>
<keyword evidence="2" id="KW-1003">Cell membrane</keyword>
<evidence type="ECO:0000256" key="3">
    <source>
        <dbReference type="ARBA" id="ARBA00022692"/>
    </source>
</evidence>
<gene>
    <name evidence="8" type="ORF">SAMN02745129_1643</name>
</gene>
<keyword evidence="9" id="KW-1185">Reference proteome</keyword>
<comment type="subcellular location">
    <subcellularLocation>
        <location evidence="1">Cell membrane</location>
        <topology evidence="1">Multi-pass membrane protein</topology>
    </subcellularLocation>
</comment>